<name>A0ABX5LUS7_9GAMM</name>
<dbReference type="InterPro" id="IPR013798">
    <property type="entry name" value="Indole-3-glycerol_P_synth_dom"/>
</dbReference>
<feature type="domain" description="Indole-3-glycerol phosphate synthase" evidence="9">
    <location>
        <begin position="9"/>
        <end position="264"/>
    </location>
</feature>
<comment type="caution">
    <text evidence="10">The sequence shown here is derived from an EMBL/GenBank/DDBJ whole genome shotgun (WGS) entry which is preliminary data.</text>
</comment>
<keyword evidence="6 8" id="KW-0057">Aromatic amino acid biosynthesis</keyword>
<dbReference type="EC" id="4.1.1.48" evidence="8"/>
<comment type="catalytic activity">
    <reaction evidence="1 8">
        <text>1-(2-carboxyphenylamino)-1-deoxy-D-ribulose 5-phosphate + H(+) = (1S,2R)-1-C-(indol-3-yl)glycerol 3-phosphate + CO2 + H2O</text>
        <dbReference type="Rhea" id="RHEA:23476"/>
        <dbReference type="ChEBI" id="CHEBI:15377"/>
        <dbReference type="ChEBI" id="CHEBI:15378"/>
        <dbReference type="ChEBI" id="CHEBI:16526"/>
        <dbReference type="ChEBI" id="CHEBI:58613"/>
        <dbReference type="ChEBI" id="CHEBI:58866"/>
        <dbReference type="EC" id="4.1.1.48"/>
    </reaction>
</comment>
<dbReference type="InterPro" id="IPR001468">
    <property type="entry name" value="Indole-3-GlycerolPSynthase_CS"/>
</dbReference>
<keyword evidence="5 8" id="KW-0822">Tryptophan biosynthesis</keyword>
<dbReference type="EMBL" id="LAPT01000077">
    <property type="protein sequence ID" value="PXF30402.1"/>
    <property type="molecule type" value="Genomic_DNA"/>
</dbReference>
<accession>A0ABX5LUS7</accession>
<dbReference type="NCBIfam" id="NF001377">
    <property type="entry name" value="PRK00278.2-4"/>
    <property type="match status" value="1"/>
</dbReference>
<keyword evidence="4 8" id="KW-0210">Decarboxylase</keyword>
<dbReference type="GO" id="GO:0004425">
    <property type="term" value="F:indole-3-glycerol-phosphate synthase activity"/>
    <property type="evidence" value="ECO:0007669"/>
    <property type="project" value="UniProtKB-EC"/>
</dbReference>
<comment type="pathway">
    <text evidence="2 8">Amino-acid biosynthesis; L-tryptophan biosynthesis; L-tryptophan from chorismate: step 4/5.</text>
</comment>
<keyword evidence="7 8" id="KW-0456">Lyase</keyword>
<dbReference type="Gene3D" id="3.20.20.70">
    <property type="entry name" value="Aldolase class I"/>
    <property type="match status" value="1"/>
</dbReference>
<dbReference type="RefSeq" id="WP_110188188.1">
    <property type="nucleotide sequence ID" value="NZ_CP177354.1"/>
</dbReference>
<dbReference type="SUPFAM" id="SSF51366">
    <property type="entry name" value="Ribulose-phoshate binding barrel"/>
    <property type="match status" value="1"/>
</dbReference>
<evidence type="ECO:0000256" key="5">
    <source>
        <dbReference type="ARBA" id="ARBA00022822"/>
    </source>
</evidence>
<dbReference type="InterPro" id="IPR013785">
    <property type="entry name" value="Aldolase_TIM"/>
</dbReference>
<evidence type="ECO:0000256" key="1">
    <source>
        <dbReference type="ARBA" id="ARBA00001633"/>
    </source>
</evidence>
<dbReference type="NCBIfam" id="NF001370">
    <property type="entry name" value="PRK00278.1-2"/>
    <property type="match status" value="1"/>
</dbReference>
<evidence type="ECO:0000256" key="7">
    <source>
        <dbReference type="ARBA" id="ARBA00023239"/>
    </source>
</evidence>
<dbReference type="HAMAP" id="MF_00134_B">
    <property type="entry name" value="IGPS_B"/>
    <property type="match status" value="1"/>
</dbReference>
<keyword evidence="11" id="KW-1185">Reference proteome</keyword>
<dbReference type="PANTHER" id="PTHR22854:SF2">
    <property type="entry name" value="INDOLE-3-GLYCEROL-PHOSPHATE SYNTHASE"/>
    <property type="match status" value="1"/>
</dbReference>
<evidence type="ECO:0000313" key="11">
    <source>
        <dbReference type="Proteomes" id="UP000248090"/>
    </source>
</evidence>
<evidence type="ECO:0000313" key="10">
    <source>
        <dbReference type="EMBL" id="PXF30402.1"/>
    </source>
</evidence>
<reference evidence="10 11" key="1">
    <citation type="submission" date="2015-03" db="EMBL/GenBank/DDBJ databases">
        <authorList>
            <person name="Krishnan R."/>
            <person name="Midha S."/>
            <person name="Patil P.B."/>
            <person name="Rameshkumar N."/>
        </authorList>
    </citation>
    <scope>NUCLEOTIDE SEQUENCE [LARGE SCALE GENOMIC DNA]</scope>
    <source>
        <strain evidence="10 11">L1E11</strain>
    </source>
</reference>
<keyword evidence="3 8" id="KW-0028">Amino-acid biosynthesis</keyword>
<dbReference type="InterPro" id="IPR045186">
    <property type="entry name" value="Indole-3-glycerol_P_synth"/>
</dbReference>
<gene>
    <name evidence="8 10" type="primary">trpC</name>
    <name evidence="10" type="ORF">WH50_15835</name>
</gene>
<dbReference type="CDD" id="cd00331">
    <property type="entry name" value="IGPS"/>
    <property type="match status" value="1"/>
</dbReference>
<dbReference type="PROSITE" id="PS00614">
    <property type="entry name" value="IGPS"/>
    <property type="match status" value="1"/>
</dbReference>
<organism evidence="10 11">
    <name type="scientific">Pokkaliibacter plantistimulans</name>
    <dbReference type="NCBI Taxonomy" id="1635171"/>
    <lineage>
        <taxon>Bacteria</taxon>
        <taxon>Pseudomonadati</taxon>
        <taxon>Pseudomonadota</taxon>
        <taxon>Gammaproteobacteria</taxon>
        <taxon>Oceanospirillales</taxon>
        <taxon>Balneatrichaceae</taxon>
        <taxon>Pokkaliibacter</taxon>
    </lineage>
</organism>
<dbReference type="PANTHER" id="PTHR22854">
    <property type="entry name" value="TRYPTOPHAN BIOSYNTHESIS PROTEIN"/>
    <property type="match status" value="1"/>
</dbReference>
<sequence length="266" mass="29427">MSSCAPTVLRRILNRKAEEVAERSRSVSIADLETMAREQSAPRGFHASMQARIAKGDPAVIAEVKKASPSKGLLRADFDPVAIAQSYEKGGAACLSVLTDRDFFQGHEDYLKAARGACSLPVIRKDFLMDPYHITEARAIGADCVLLIVAALEFSLMRDLHDQARDLGMDVLVEVHDEVELEQALQLSTPLLGINNRNLHTFEVSLDNTYRLLAEIPADKLVITESGIHSREDVVAMREHDVHAFLVGEAFMRATEPGEQLRSLFF</sequence>
<evidence type="ECO:0000256" key="2">
    <source>
        <dbReference type="ARBA" id="ARBA00004696"/>
    </source>
</evidence>
<evidence type="ECO:0000256" key="8">
    <source>
        <dbReference type="HAMAP-Rule" id="MF_00134"/>
    </source>
</evidence>
<evidence type="ECO:0000256" key="6">
    <source>
        <dbReference type="ARBA" id="ARBA00023141"/>
    </source>
</evidence>
<dbReference type="InterPro" id="IPR011060">
    <property type="entry name" value="RibuloseP-bd_barrel"/>
</dbReference>
<dbReference type="NCBIfam" id="NF001373">
    <property type="entry name" value="PRK00278.1-6"/>
    <property type="match status" value="1"/>
</dbReference>
<dbReference type="Proteomes" id="UP000248090">
    <property type="component" value="Unassembled WGS sequence"/>
</dbReference>
<evidence type="ECO:0000256" key="4">
    <source>
        <dbReference type="ARBA" id="ARBA00022793"/>
    </source>
</evidence>
<dbReference type="Pfam" id="PF00218">
    <property type="entry name" value="IGPS"/>
    <property type="match status" value="1"/>
</dbReference>
<protein>
    <recommendedName>
        <fullName evidence="8">Indole-3-glycerol phosphate synthase</fullName>
        <shortName evidence="8">IGPS</shortName>
        <ecNumber evidence="8">4.1.1.48</ecNumber>
    </recommendedName>
</protein>
<evidence type="ECO:0000256" key="3">
    <source>
        <dbReference type="ARBA" id="ARBA00022605"/>
    </source>
</evidence>
<comment type="similarity">
    <text evidence="8">Belongs to the TrpC family.</text>
</comment>
<evidence type="ECO:0000259" key="9">
    <source>
        <dbReference type="Pfam" id="PF00218"/>
    </source>
</evidence>
<proteinExistence type="inferred from homology"/>